<dbReference type="Gene3D" id="3.20.20.80">
    <property type="entry name" value="Glycosidases"/>
    <property type="match status" value="1"/>
</dbReference>
<organism evidence="1 2">
    <name type="scientific">Puniceicoccus vermicola</name>
    <dbReference type="NCBI Taxonomy" id="388746"/>
    <lineage>
        <taxon>Bacteria</taxon>
        <taxon>Pseudomonadati</taxon>
        <taxon>Verrucomicrobiota</taxon>
        <taxon>Opitutia</taxon>
        <taxon>Puniceicoccales</taxon>
        <taxon>Puniceicoccaceae</taxon>
        <taxon>Puniceicoccus</taxon>
    </lineage>
</organism>
<dbReference type="Proteomes" id="UP000525652">
    <property type="component" value="Unassembled WGS sequence"/>
</dbReference>
<reference evidence="1 2" key="1">
    <citation type="submission" date="2020-07" db="EMBL/GenBank/DDBJ databases">
        <authorList>
            <person name="Feng X."/>
        </authorList>
    </citation>
    <scope>NUCLEOTIDE SEQUENCE [LARGE SCALE GENOMIC DNA]</scope>
    <source>
        <strain evidence="1 2">JCM14086</strain>
    </source>
</reference>
<dbReference type="AlphaFoldDB" id="A0A7X1E541"/>
<proteinExistence type="predicted"/>
<dbReference type="SUPFAM" id="SSF51445">
    <property type="entry name" value="(Trans)glycosidases"/>
    <property type="match status" value="1"/>
</dbReference>
<dbReference type="InterPro" id="IPR017853">
    <property type="entry name" value="GH"/>
</dbReference>
<accession>A0A7X1E541</accession>
<gene>
    <name evidence="1" type="ORF">H5P30_12745</name>
</gene>
<name>A0A7X1E541_9BACT</name>
<keyword evidence="2" id="KW-1185">Reference proteome</keyword>
<protein>
    <submittedName>
        <fullName evidence="1">Beta-galactosidase</fullName>
    </submittedName>
</protein>
<evidence type="ECO:0000313" key="2">
    <source>
        <dbReference type="Proteomes" id="UP000525652"/>
    </source>
</evidence>
<dbReference type="RefSeq" id="WP_185693309.1">
    <property type="nucleotide sequence ID" value="NZ_JACHVA010000101.1"/>
</dbReference>
<evidence type="ECO:0000313" key="1">
    <source>
        <dbReference type="EMBL" id="MBC2602643.1"/>
    </source>
</evidence>
<sequence>MSVSFVGRSPYFLLLVFSAFIPGLVPEAVAGPEEALFWSYDEPGALPEDWNGIICELDESESTPDGGPSLKVTPLHALGELRWPPYLVFSTDTRSLLGVGEVEISCWAKSDSSARISMRVTNENARPFSETQRFDLRNDWEKIEFSAPLTETVSGKWASVPRLIFSQYEPGESVYLGPLTVRFVGSGLQEDPSEMLDLPKGWIGVDMDNLYIQQGSALDFTEFGGTSQAGIHGRVIANSSGELAFADQPNAPVRFLSLQWIPRFPPGFRNWSDEQIESFAAAVARQGYNMVRFHFLDDYLSGNNRAAALKSASPDSLALAMLAEDVHWDEKALDRTHYLMAQLKEHGIYWNIDLMTTYVGHGNDQFILNGSAASLENAPFNTKVQMYVNPMFRSNWKAGARKLLNEVNPYTGLAPKEDPALAIVMCLNEQEILLPHREYGSELNEPWHVFLTEKYGDYENLREAWAGKCGSIELPESGRIDTDVPSINRTALSDTQAGLDMARFVGEMEVEMSEFYLSFLKELEYEGLVTNWNMRTRIGSVPARSLFPVVSMNQYHAHPKYIKGGAIVSQDSALASGGNSFKGQSVARFLDRPFLNTEFGHLFWNRYRHEQGILHGAGAALQGWGALTRHGNQVVDEVESMSYFNAGYDPISRASEVQAAFLFRRGDVRSSPHTIEIPLTDDYIFREGRALRALDDELARMWPLSRIGITYGEPRVEIDPDLVVLPGQTAEIKGDQMFSVVEDASSRERIERMVGELRELQILGPENRTDPAAGIYESDTGEVLVRTGNGGEMMVETTRFLGAVMKFDRPLSVGPMQILRCTEPASISLISIDSDRSRGLPDSRRILLVLATDARNYGMEFTDATEDTASSMGELPVLLQTAELKVLLSGVRADLGFKLFALGMDGSRRSELPISVDAQGRLLIELDTQDLGAMGGTPFFEVVREDWDKENE</sequence>
<dbReference type="EMBL" id="JACHVA010000101">
    <property type="protein sequence ID" value="MBC2602643.1"/>
    <property type="molecule type" value="Genomic_DNA"/>
</dbReference>
<comment type="caution">
    <text evidence="1">The sequence shown here is derived from an EMBL/GenBank/DDBJ whole genome shotgun (WGS) entry which is preliminary data.</text>
</comment>